<dbReference type="Proteomes" id="UP000189777">
    <property type="component" value="Unassembled WGS sequence"/>
</dbReference>
<gene>
    <name evidence="1" type="ORF">SAMN04324258_1479</name>
</gene>
<organism evidence="1 2">
    <name type="scientific">Krasilnikoviella flava</name>
    <dbReference type="NCBI Taxonomy" id="526729"/>
    <lineage>
        <taxon>Bacteria</taxon>
        <taxon>Bacillati</taxon>
        <taxon>Actinomycetota</taxon>
        <taxon>Actinomycetes</taxon>
        <taxon>Micrococcales</taxon>
        <taxon>Promicromonosporaceae</taxon>
        <taxon>Krasilnikoviella</taxon>
    </lineage>
</organism>
<name>A0A1T5JKS9_9MICO</name>
<reference evidence="1 2" key="1">
    <citation type="submission" date="2017-02" db="EMBL/GenBank/DDBJ databases">
        <authorList>
            <person name="Peterson S.W."/>
        </authorList>
    </citation>
    <scope>NUCLEOTIDE SEQUENCE [LARGE SCALE GENOMIC DNA]</scope>
    <source>
        <strain evidence="1 2">DSM 21481</strain>
    </source>
</reference>
<proteinExistence type="predicted"/>
<dbReference type="STRING" id="526729.SAMN04324258_1479"/>
<dbReference type="RefSeq" id="WP_079572922.1">
    <property type="nucleotide sequence ID" value="NZ_FUZQ01000002.1"/>
</dbReference>
<keyword evidence="2" id="KW-1185">Reference proteome</keyword>
<dbReference type="EMBL" id="FUZQ01000002">
    <property type="protein sequence ID" value="SKC51838.1"/>
    <property type="molecule type" value="Genomic_DNA"/>
</dbReference>
<evidence type="ECO:0000313" key="1">
    <source>
        <dbReference type="EMBL" id="SKC51838.1"/>
    </source>
</evidence>
<accession>A0A1T5JKS9</accession>
<dbReference type="AlphaFoldDB" id="A0A1T5JKS9"/>
<sequence>METISPFRPGDQVADDAELLELAHFLAGGVHARRRTLTVTWLDADDRLLGLALPIDDVPVRPDAAALVGLGTVLRSVVDDEAPGGCAVVVLERPGDATLTADDRAWNHDLRAEADDRGVRLRGFFVAAGGRVRPLALDDA</sequence>
<dbReference type="OrthoDB" id="5123240at2"/>
<protein>
    <submittedName>
        <fullName evidence="1">Uncharacterized protein</fullName>
    </submittedName>
</protein>
<evidence type="ECO:0000313" key="2">
    <source>
        <dbReference type="Proteomes" id="UP000189777"/>
    </source>
</evidence>